<dbReference type="InterPro" id="IPR027417">
    <property type="entry name" value="P-loop_NTPase"/>
</dbReference>
<protein>
    <submittedName>
        <fullName evidence="4">Dynein heavy chain, N-terminal region 2</fullName>
    </submittedName>
</protein>
<feature type="region of interest" description="Disordered" evidence="1">
    <location>
        <begin position="3768"/>
        <end position="3787"/>
    </location>
</feature>
<dbReference type="InterPro" id="IPR026983">
    <property type="entry name" value="DHC"/>
</dbReference>
<dbReference type="Gene3D" id="1.20.920.20">
    <property type="match status" value="1"/>
</dbReference>
<sequence length="6966" mass="787457">MEDFLVNLLSTIVSDTDAVLIQKDKDKIVDFCNRKIPTLEMRIFKPSKREASRNSTQIASLGLNLTLVVDNLTFPFSNPDPEKCHIALFSSIDNDIDSTPSNQPPVPSGSPLLFFKSMCNPYNFTNGLNIHFYFESLGALSEQSSVQTNTSPNSSPSSSQSQQQNIPLHAGFVSYPFLKDPTVFRDYSPSFSVFFDKLCDGRAASFSSEVYTNLSRQFFARQVDKSPRHHSSPSLPPVFLKERDVVLINKFYRSLIVGMFYDRNTNVLKSDLLIAALEEQIQSSPLIIARLLCYLFGFLISSALFICTDVATDSEFNSSVTFHLDHPFMTQYQSYESFCEEVQTSGVAFHASEAQSSLSMFLPVRVNLLHKNVLKSLELTEQIKDFLLAIQKSTIMPVLQLEGDHIVPKAKIIRGQSYISQGLQSSPDYFEQDSPLIHYPETAFSQLPSPVNLPFEAEGSPKSFAKPPRPSQVHPIHSSGSVRSFASLYSDDHSMNLFYNSLSELVHTTNTRISFFSDVLSHLDDFSNIHFFSSSNQLPIAYRLRSIFTQTINAMKLCCFMTQEIFSTTQQVLTENMNELEREILKSYQNHLTQLQFSSADVSTSRVNDPIKTLITEWMEVAQSSPKHSSSIQSFVAATGLVAANALQQFNASLIKSLNPKTSFLDSLFDIPILRLVSSSHTPFLPSLPFHRRRLSTRQDLPLSTSTSVLSTLSESSVVHPDSHPIPTFRNAKHNHTFYLRHIPEGVAELMNIQFMERELLDPNDFISQLSAIVHLPSSPVLSLQDGYKQFFDSFPIQMKKLRDSHSFALKTLRFRKISSLTQLVDSWHCDTAKYKDLPVIVFRPNTFTKDENDSPRIDPRFYSHTSIGYQPDPTKVFIIPDFNLPVHFMDEVFEMSRLMRLVKRDRSIAKLFPPRQEWISANRFTTSLEFYLMNILHRRGAALRNVPPHLAALYKVPVTVVTELNTYDFKNFTFANNSASETQFVMLVRNLFFEFHDIIVQRGEHLDTLLMKIAQMQFISTSTDSDLKSHGVVEQQTIQDTMYSLRQSGEELEEAIQDIIEVTLDTANQLILHLAEQKKFLQTGYISKKPSALLIKIRTDAAKAQKVFLGDAATFNVIRTASEAIFSQYWDLFIQAIHMSILSTFKSLNAFFAPVTSAALIEALRDYPKVKINVKYNRTFFSFTPTMPEFYQYLTATVAQFFPLMRQINHWDFNYAARVWRLESPDQILVVPVAPEPQLNTTVWDELSASRSVIKMTFSFLSGIPNVPSANQPFIARFCLMESLLMLDPSSLLSRLSLVMTNRDIAQDNPTFTIPSSFALVSAEERAALNDRLYTTRQGQWMVTPDQIVETITTPNLEFEVIPSSFVSDPTSPTRLFIPDEHPYSCPFCEATAMSFVSLTNHIHKYHSAHTHEDVQMALFDAMQTYLVRSIARLQVWREAFCVLNITLGSNASPNIPPPTNKVHVPKPLLSILRTLFSPVIVTVTLVLDFYEFFLPQMYDIVNEAIQLFEQAFSSNTRLYILSLVTPLRKTVSQFVSSDSLVSDIMTSQTKLNIKDSMLQITTILRQIEQVQEKQIQHEQQLLILQKLITNFGPLNPAITAQLQAETAELEKLNGYLPIIQLHRPTLHAKHARIMERLNDNRNTLNLSMSVVILAYNTILPLLEKTPMRKGSIESRRRMNNVFIETGLVHIKYWGKLNKQERLLDTESTDQVDFETIIVRIRYFGTLFQWIPKYLEFEETLKASRFGEVDTIEKHKTYGTFIGILKHLRSLRHLTSPSLRETDVERQFSKKVDSLRGVFETIFDINRDEFRQRHWLQLATDLVLPLLRDSTIVEQGNPTGTPTIGVIIDSRVYTHKQHFLSLKARAHMEAVIENDLNKIVKRWTEEEKLVLIPFAHSNQSDFFVHSTSYEDGFNSDDETDTGMTYTVTESSILDVITHARQSIEKLQTLSASKLSHPFIKTIKTLLSTLTFISDPLSQLYTTQKLFVSLSLFYSSPRNSVILHKPLHEFLRTSQVWNQIISQIKTTPTPYHSFAEGQFIVQLLSHVDTQFDEHMDALTDFIQTQRHSFPQLGLLSEADAIEVLSHASSPAAFHRFISTFFPNITSFAFIEIDSTAFSSYTSHTITPSNFDSPRHVPNASNHSVEEKESVNTVFADFVEDSAFVDHDAESQLVSPRESMSSFGKLGFDGIDRKQTLSVVSLVPFQAKQDSATPRETLDQFRTTPNINYQPSSTSGSQHLTPGTNTYNTGHTIHTYLVTGVYGVLGEFLKFEKAITYTSSGDTVQFLCDVEQAIILAVKAHTVKATLALPTAFFPHSTTKSVIPPPPPSSDTDFQMPRYRISEDMLESGETIGHVVALLRNLFGMSVPNDVQSLADYLQKNITQTVFFSFFSFASYIIHSNLNSLQTHLTKVLSFSDHKQTKEMDTEIHSFIESISNRCDWSVFHDDTDLTSIKKTMQGTEFIITEIIKRLQSLIGLLHSPLDIVKAEQAIVALMMVMNVYALFHQNPTHGGTIAFENCGSVANTFPITLFDNTPFLVDRFKKKYGHHLQPPVSSSQRPITSQKQSPYESVAATVMFGHVPVRYGFEYLGKQLSAVEDWNMAVFIQPKIQFEASTNISLITSFFRAAEFWQSLAQCVASVVPPSFMSRMSSSKSSHHSTKRKMGNFSSVVGPSPFTIDDRLREFGIICGKNIRHLMANSESSTNNTLPSFIEGIVGCGQWGLIEGMENLPHNFMNQISFTFTKILEAVRDDHQTIQLSASSHVKLKPGFFFFTDFQTRSKMEEIPADIRAHFRPIPIPDSDSYRRLYMHFVLNAFTYSYQLTARVMVVYEELSKLTVRSEHFEECLITHLSHTASSYAELVTRAILPVVEAMEGMPDQQIPHPLLQFLTNNLKSVNITIKDTDLPPEKERQAVFDKKKTHLASLLTFIIENVAIVVSLLEFLKLYLSQQELLAMIHIIIKIFPEVAEVYLSPGAQHSGANSLLSNSRPLTTDWFKYHTPIEKRYLDDVMAFSTSFGSSILSYPVIYPQMVEELTSLDNVLPTNFTSKMNEFLVSSHGGRIENQLSGLFDLFTKTLHSSEDAETMEKQNVIDSLYSQTVTTHARHLMDSTVADISGERLKFITKMQARGGNTTLQFDRNSAAKSVDPFVATLGGKVVQLAEAIRHPLWSAPGLTQVSTPFANPIILLGPAGSGKTFLTHLLAMSQNACGIRTKVVHLTPSALSMNHLYGSYSSSADLVMDDVNSSTFERLSTTNNFENILHVNPHLQWEGAMQNRTVQSSLGSEKTEKHKWNRGLVEIVAHQLSQLPQDPQHQTIVLLDMPTPTRSSQSSFVPFAPPLLRQFGGHPSHNAEQRGDDYSQKWAELIYPLLRRSTRLEDLLQTSLYLSYLNQSDSTAGFNKKSGVVTSSATRTLSSMNSLLDRAVSIILAHDMKLFRDEFPYHTHQVIGEMPDTKMLQDSLNHLHSSFRNISLTNNTKVSFPPNVQFIIETDSLSSVPDYLLGICRVMVVPTDLFIQPLITTTSHLINPVDPLFARAHHIISQYLYTSFLMNSSMSASALMTSAMAGAFSATVSNTAVAFLRALQIGSMFLENYVSTPRAHATQSLPRCTFDNQRQRFFQNSILLFSVMINALIDKITLALVSKLVDTSLRDSTEQFIDYESTLENVIAYAVYWGVGGHLFGNHAFRISFSKKLCSLLSNPPQFRNRRDLKKSQGQKQVDADLTSMSQFLGKKDDSAVQKDSLFYYCVNLITGSWTLVGTLGQKMKLDKKQTRMHAQSISGHSNLSTGSSPQCGASPQITSAIGSTILSSTSNVIVPEYKMIVSPYSHVMSLYILGNQSILVGYRDESTLDRYINSIIRTPFTMSSSNDTVYSLFTMDIHNRTTLEDLHRLAAEYRSLVSRSRLQFMRFFETILTKQASTPSGPTDKDHQDTSISEVPFGSAETMGESKEASVDKFSGYGTSITYEQTNNAVEHLIPHWKLHTPVTDFQIGLLRLTFNRTTILPSQMVDNSLYDRAPIKVVMSAPVNVCYTLPPRLTMKVPLIVVPEMSMGDMYRSLHISFTQRLIVIISQLELQSRSASSTVHDLKDLPPPLSRIPVVTLMIYLFFALNENLDAKLREQISKIFPSFVVFPLSFSSAQKILKDLGSALATTPPLRNSVSNLAIEWIKIVRREISTRCSRAERVRLDVVCCFFASLIVNHSPFEASQLRRLVRELQTFDTYLGEEIMWIEDHKSEDHLKFMQVYEREDTSLGIFLHNHTDPGSATAFNQFTGHIFQRVTAALEHQHVFLVSTPHRLGHDSVAVIEAMSGSAQFHLHITSDYLHFFNQLRKLCWILAETDRRIIVWLFLDDVTNLEEPFSIFPALELEVTKSLSSDSNKGSTSTSNLQSQPLKGCEYITDTSRTANSPVSHTVKGATKPVDVRDVSQLLYTMVSSNSFMSVLFSENELKELYDQLISKDLISSDSTLNAYIHHKTKQYLRFLVIGDVYEMNVQPPAPAGQTPEYLYWLQNGTPESSKYPSPPTPIPGISGLSHFRWLVQTAHIERLDNPPINSLSRLSQVYVNPDLPLKLAYQAQKARRRQEKGDDDWFTFNKNDLAGFLILQEGDPIKHLTTHTKLSSQFRIEELQDSSLEFHLSPRSNSDVLPSFPPLTHPPAASSPIGPALISARLHTTQRTVKRSQTSKMPTLPAVLLTQSSQLVLDQLKRPITRQHSTFHPSSLGTHIPESVQEGDSFMSFNEFTSPVITPSSTVTVDSDVSEYMLTSIFPLPVQRMGFFIQLETQNFDIELSQRLNETIGVFNGRINNLDQVKAIYESSEALVDQFQRRSNASTPAFDVPKSTGKLSKTHRSISLQLMRPLVVIFDIVKRHCNFYSSPNVSTTSVHHRVALLSPSFLPKFVHQVFDIAAKRLEKLLQYRKRIVETLAHYVKLNYNKTTQSERIEFLLNGDKRIALHSPALFQRFILCQKLLLALRKQLAALQEHSKLVVQQSNELHEARTVFHEGYSNEGPAEMSTLNDIAKKLQPRKYDRITPTTYVHRSARAILQMIQILLNSDLPPVNIVPVSKDSQKNARRNNTMTKTTKTGKKDSTPLVEHVDFELDVNEINWPLFKRGEFINALKRIGEDQVTAEQVELLRPLMDTVDDTQKELRSNLGSLGLIYAYIRKLVQTFQIQNKHMPAFKALATKANELDNNRKILDEMQIVASNVRFALQSTVLSLEQSTNTNAKDLVKNSQSGVMASPYVTPKKLSITSNRLLQGSMAMGMQTGFGMKPTSPQPTMLPGRPKPQPSTLVGRPKPQSPILATTKEDPMFSDLVVSWLTLLRCIDQNIQSCFGDSLLAAAFVVFQSAMNFDQWEGMIEEWRQVLKAASIQFSDESNLERTQYINRQTPFPLYPSSMTLDVSSDPTTLISQLGVRQATPFIRNSFRPLWAVLGGPSLYILNQVEGIPPDDFLVMSSLVAQASGLHSVKCFIDPIGTASQWILNRLRIRTPVVVTSVLSTHFIEDTMDALLSGYPLIVEFFDLISTMNEDRAVQTLRILNELVDCCSNNPLSEVLLSGKKIALRDGFKLIIIVRDEAAFFPTHTVNFFSLVAKPHVTLINWAPFAVARSFAYELQYNVFIPAFDPPAKRKRQDLLLKFPPIVDSVVSTLSDLVSFVNSMRTTSISQLTALTMSYRQAQSEANVAFLSLISEITQSQKAIETRSILTSFVRDLFSINQLYTQVTISRWLSTMTIRNIILQPFRQTGAITCSNFFDAVLDSIIHILRLYVLNQHVKPVRQNSTTDLTAETFKSRGSLMQGAIKEYRLSPALLEYFRVVDSVSDSDKSVSLIAISRQFSQFLFDHVVQSYAMKSSGQKRASIPLPHNPAVNLILSFNTNMRLLMVREKMTKLSPHTFMEPQYLSHPSSHVISMPHQSSLHQEDNFSFNAQYIDTFRNLIDSYDDFDAYQASDEDDALITTRSMTITESNFLRFLRRFDVFFSSDGKILPPDQMKPNGFEMSFKNHRQEWLAFLNHPTPTQISLPGGMDNDLLPLERFLVYQQLFPQDGIESLYQMTRDSQIIGVLNGHTMEDIISRALMSTHLNYPLVLIAPPSLVSLQPYLERMITSPSKYLPDSLASSIFVAVYPSSVEKGNYTLVDYLAPLQIQYSSILWGPYQTPHVNVTIARTLFRTFAKAKLKNNQFPAQTESILQSKQPARAINKSWRQSPVDAILTPLLNSVLKSNFFVTNIYLSQDQFSISSFPLQTATTTQMSFQFNQPRQQSSMPKTISRHHTMSSRNSDTDTFNHKQVLNSLTVETHARFKIKCNLSKNMLKRHTIFMYGDSSFETFSPPHQLERMDLLISKQRFPTIPQRSLAQRSLILVRTDTHHADLWSQSTTSTNFGTFRHFERNWDQFSLNADLAQTIGWVPPGYEVQSDIPNWGRFCFNLCFVFTLFSLRLQVKRLFSASLYDMEDTAFESTQNGLTLAVENEMMSQATFLRVLSDVHSLLRRLFKIHSNEISSLSSRYVTPDQNSSNLARFLSPIFGRLKAHIQHEFIPLLSKDSPDILFLLYLVDCYFSLDMFNPDFDYLHPIAPPSSPNEPTFRLRKEHTGHVFERHLVMEQVIQGIPETIAAQLIGVDPVVMNASTIALMTRTKRLSKALIDRTDIRQGPYAPLPPLPSLPMLQLPSDEINQLIASLPSIEPNNITEMSNATPPFESHEMKSFLQTECRMNNIMISLFQTSLTLSKMVGTEPNRSFRLLPQTLDNLPLPIHVPFKHTTITRWIQRGHSFLSSVIESTDKPLLFDISLFSFPAAFFAAVKPVIYDAAVKAHRQSSTKRRQSYKPSVKPTTVSPSPSPSPRMELEPSPPERNLASISIPYEFLPPIQLSVASPPFNPLQYAYTDAKISLTFVPLNPLSSPSDVSDQIGDVPYSRGVLVRGIALHGFVYDFEANTFVHISADGKLPPTCTQYPLMWVSLSFASPDFITQRHTDIVLKSG</sequence>
<gene>
    <name evidence="4" type="ORF">BLNAU_6857</name>
</gene>
<evidence type="ECO:0000256" key="1">
    <source>
        <dbReference type="SAM" id="MobiDB-lite"/>
    </source>
</evidence>
<name>A0ABQ9Y331_9EUKA</name>
<keyword evidence="5" id="KW-1185">Reference proteome</keyword>
<feature type="region of interest" description="Disordered" evidence="1">
    <location>
        <begin position="5060"/>
        <end position="5080"/>
    </location>
</feature>
<dbReference type="Proteomes" id="UP001281761">
    <property type="component" value="Unassembled WGS sequence"/>
</dbReference>
<dbReference type="Pfam" id="PF12774">
    <property type="entry name" value="AAA_6"/>
    <property type="match status" value="1"/>
</dbReference>
<evidence type="ECO:0000313" key="4">
    <source>
        <dbReference type="EMBL" id="KAK2958153.1"/>
    </source>
</evidence>
<dbReference type="InterPro" id="IPR013602">
    <property type="entry name" value="Dynein_heavy_linker"/>
</dbReference>
<dbReference type="PANTHER" id="PTHR10676">
    <property type="entry name" value="DYNEIN HEAVY CHAIN FAMILY PROTEIN"/>
    <property type="match status" value="1"/>
</dbReference>
<feature type="compositionally biased region" description="Polar residues" evidence="1">
    <location>
        <begin position="3770"/>
        <end position="3787"/>
    </location>
</feature>
<dbReference type="SUPFAM" id="SSF52540">
    <property type="entry name" value="P-loop containing nucleoside triphosphate hydrolases"/>
    <property type="match status" value="1"/>
</dbReference>
<feature type="region of interest" description="Disordered" evidence="1">
    <location>
        <begin position="5263"/>
        <end position="5288"/>
    </location>
</feature>
<dbReference type="EMBL" id="JARBJD010000040">
    <property type="protein sequence ID" value="KAK2958153.1"/>
    <property type="molecule type" value="Genomic_DNA"/>
</dbReference>
<organism evidence="4 5">
    <name type="scientific">Blattamonas nauphoetae</name>
    <dbReference type="NCBI Taxonomy" id="2049346"/>
    <lineage>
        <taxon>Eukaryota</taxon>
        <taxon>Metamonada</taxon>
        <taxon>Preaxostyla</taxon>
        <taxon>Oxymonadida</taxon>
        <taxon>Blattamonas</taxon>
    </lineage>
</organism>
<feature type="domain" description="Dynein heavy chain linker" evidence="2">
    <location>
        <begin position="1730"/>
        <end position="2113"/>
    </location>
</feature>
<feature type="region of interest" description="Disordered" evidence="1">
    <location>
        <begin position="6246"/>
        <end position="6272"/>
    </location>
</feature>
<feature type="domain" description="Dynein heavy chain hydrolytic ATP-binding dynein motor region" evidence="3">
    <location>
        <begin position="2694"/>
        <end position="2842"/>
    </location>
</feature>
<evidence type="ECO:0000259" key="2">
    <source>
        <dbReference type="Pfam" id="PF08393"/>
    </source>
</evidence>
<feature type="compositionally biased region" description="Polar residues" evidence="1">
    <location>
        <begin position="6246"/>
        <end position="6255"/>
    </location>
</feature>
<feature type="compositionally biased region" description="Low complexity" evidence="1">
    <location>
        <begin position="6812"/>
        <end position="6822"/>
    </location>
</feature>
<evidence type="ECO:0000313" key="5">
    <source>
        <dbReference type="Proteomes" id="UP001281761"/>
    </source>
</evidence>
<proteinExistence type="predicted"/>
<evidence type="ECO:0000259" key="3">
    <source>
        <dbReference type="Pfam" id="PF12774"/>
    </source>
</evidence>
<dbReference type="InterPro" id="IPR042222">
    <property type="entry name" value="Dynein_2_N"/>
</dbReference>
<dbReference type="Gene3D" id="3.40.50.300">
    <property type="entry name" value="P-loop containing nucleotide triphosphate hydrolases"/>
    <property type="match status" value="2"/>
</dbReference>
<dbReference type="InterPro" id="IPR035699">
    <property type="entry name" value="AAA_6"/>
</dbReference>
<feature type="region of interest" description="Disordered" evidence="1">
    <location>
        <begin position="6803"/>
        <end position="6837"/>
    </location>
</feature>
<feature type="region of interest" description="Disordered" evidence="1">
    <location>
        <begin position="458"/>
        <end position="478"/>
    </location>
</feature>
<reference evidence="4 5" key="1">
    <citation type="journal article" date="2022" name="bioRxiv">
        <title>Genomics of Preaxostyla Flagellates Illuminates Evolutionary Transitions and the Path Towards Mitochondrial Loss.</title>
        <authorList>
            <person name="Novak L.V.F."/>
            <person name="Treitli S.C."/>
            <person name="Pyrih J."/>
            <person name="Halakuc P."/>
            <person name="Pipaliya S.V."/>
            <person name="Vacek V."/>
            <person name="Brzon O."/>
            <person name="Soukal P."/>
            <person name="Eme L."/>
            <person name="Dacks J.B."/>
            <person name="Karnkowska A."/>
            <person name="Elias M."/>
            <person name="Hampl V."/>
        </authorList>
    </citation>
    <scope>NUCLEOTIDE SEQUENCE [LARGE SCALE GENOMIC DNA]</scope>
    <source>
        <strain evidence="4">NAU3</strain>
        <tissue evidence="4">Gut</tissue>
    </source>
</reference>
<dbReference type="Pfam" id="PF08393">
    <property type="entry name" value="DHC_N2"/>
    <property type="match status" value="1"/>
</dbReference>
<feature type="region of interest" description="Disordered" evidence="1">
    <location>
        <begin position="144"/>
        <end position="163"/>
    </location>
</feature>
<comment type="caution">
    <text evidence="4">The sequence shown here is derived from an EMBL/GenBank/DDBJ whole genome shotgun (WGS) entry which is preliminary data.</text>
</comment>
<accession>A0ABQ9Y331</accession>
<dbReference type="Gene3D" id="1.20.140.100">
    <property type="entry name" value="Dynein heavy chain, N-terminal domain 2"/>
    <property type="match status" value="1"/>
</dbReference>